<evidence type="ECO:0000256" key="2">
    <source>
        <dbReference type="ARBA" id="ARBA00022723"/>
    </source>
</evidence>
<dbReference type="PROSITE" id="PS50991">
    <property type="entry name" value="PYR_CT"/>
    <property type="match status" value="1"/>
</dbReference>
<dbReference type="Gene3D" id="3.20.20.70">
    <property type="entry name" value="Aldolase class I"/>
    <property type="match status" value="1"/>
</dbReference>
<feature type="domain" description="Pyruvate carboxyltransferase" evidence="4">
    <location>
        <begin position="4"/>
        <end position="274"/>
    </location>
</feature>
<dbReference type="InterPro" id="IPR043594">
    <property type="entry name" value="HMGL"/>
</dbReference>
<evidence type="ECO:0000313" key="5">
    <source>
        <dbReference type="EMBL" id="WKN36827.1"/>
    </source>
</evidence>
<gene>
    <name evidence="5" type="ORF">K4G66_31160</name>
</gene>
<dbReference type="EMBL" id="CP120682">
    <property type="protein sequence ID" value="WKN36827.1"/>
    <property type="molecule type" value="Genomic_DNA"/>
</dbReference>
<dbReference type="AlphaFoldDB" id="A0AA49GM48"/>
<comment type="similarity">
    <text evidence="1">Belongs to the HMG-CoA lyase family.</text>
</comment>
<keyword evidence="3 5" id="KW-0456">Lyase</keyword>
<name>A0AA49GM48_9BACT</name>
<evidence type="ECO:0000259" key="4">
    <source>
        <dbReference type="PROSITE" id="PS50991"/>
    </source>
</evidence>
<evidence type="ECO:0000256" key="3">
    <source>
        <dbReference type="ARBA" id="ARBA00023239"/>
    </source>
</evidence>
<proteinExistence type="inferred from homology"/>
<evidence type="ECO:0000256" key="1">
    <source>
        <dbReference type="ARBA" id="ARBA00009405"/>
    </source>
</evidence>
<dbReference type="GO" id="GO:0006552">
    <property type="term" value="P:L-leucine catabolic process"/>
    <property type="evidence" value="ECO:0007669"/>
    <property type="project" value="TreeGrafter"/>
</dbReference>
<organism evidence="5">
    <name type="scientific">Roseihalotalea indica</name>
    <dbReference type="NCBI Taxonomy" id="2867963"/>
    <lineage>
        <taxon>Bacteria</taxon>
        <taxon>Pseudomonadati</taxon>
        <taxon>Bacteroidota</taxon>
        <taxon>Cytophagia</taxon>
        <taxon>Cytophagales</taxon>
        <taxon>Catalimonadaceae</taxon>
        <taxon>Roseihalotalea</taxon>
    </lineage>
</organism>
<dbReference type="Pfam" id="PF00682">
    <property type="entry name" value="HMGL-like"/>
    <property type="match status" value="1"/>
</dbReference>
<accession>A0AA49GM48</accession>
<reference evidence="5" key="1">
    <citation type="journal article" date="2023" name="Comput. Struct. Biotechnol. J.">
        <title>Discovery of a novel marine Bacteroidetes with a rich repertoire of carbohydrate-active enzymes.</title>
        <authorList>
            <person name="Chen B."/>
            <person name="Liu G."/>
            <person name="Chen Q."/>
            <person name="Wang H."/>
            <person name="Liu L."/>
            <person name="Tang K."/>
        </authorList>
    </citation>
    <scope>NUCLEOTIDE SEQUENCE</scope>
    <source>
        <strain evidence="5">TK19036</strain>
    </source>
</reference>
<dbReference type="GO" id="GO:0004419">
    <property type="term" value="F:hydroxymethylglutaryl-CoA lyase activity"/>
    <property type="evidence" value="ECO:0007669"/>
    <property type="project" value="TreeGrafter"/>
</dbReference>
<keyword evidence="2" id="KW-0479">Metal-binding</keyword>
<dbReference type="InterPro" id="IPR013785">
    <property type="entry name" value="Aldolase_TIM"/>
</dbReference>
<dbReference type="GO" id="GO:0046872">
    <property type="term" value="F:metal ion binding"/>
    <property type="evidence" value="ECO:0007669"/>
    <property type="project" value="UniProtKB-KW"/>
</dbReference>
<sequence length="285" mass="31596">MKKAVKITECPRDAMQGIQPFIPTEDKARYINAILQVGFDTVDFGSFVSPKAIPQMQDTSEVLRHLNLDHTESKLLAIIGNQRGALDAVSYDEITYLGFPFSISPTFLKRNINATVEKSFVLAQQILGICEKHNKELVTYISMAFGNPYDDPWDIELLLNWIDQLHLAGVRRITLADTVGIGKAESMRTALNVAITSYPEVVFGLHLHTTASDWSEKIEAAYQSGCLHYDGVLSGLGGCPMAGPDLVGNIHTRHLLDFFQQKEVLAEMNMNAFEQAVNIASEIIP</sequence>
<dbReference type="GO" id="GO:0046951">
    <property type="term" value="P:ketone body biosynthetic process"/>
    <property type="evidence" value="ECO:0007669"/>
    <property type="project" value="TreeGrafter"/>
</dbReference>
<reference evidence="5" key="2">
    <citation type="journal article" date="2024" name="Antonie Van Leeuwenhoek">
        <title>Roseihalotalea indica gen. nov., sp. nov., a halophilic Bacteroidetes from mesopelagic Southwest Indian Ocean with higher carbohydrate metabolic potential.</title>
        <authorList>
            <person name="Chen B."/>
            <person name="Zhang M."/>
            <person name="Lin D."/>
            <person name="Ye J."/>
            <person name="Tang K."/>
        </authorList>
    </citation>
    <scope>NUCLEOTIDE SEQUENCE</scope>
    <source>
        <strain evidence="5">TK19036</strain>
    </source>
</reference>
<dbReference type="PANTHER" id="PTHR42738">
    <property type="entry name" value="HYDROXYMETHYLGLUTARYL-COA LYASE"/>
    <property type="match status" value="1"/>
</dbReference>
<dbReference type="SUPFAM" id="SSF51569">
    <property type="entry name" value="Aldolase"/>
    <property type="match status" value="1"/>
</dbReference>
<protein>
    <submittedName>
        <fullName evidence="5">Hydroxymethylglutaryl-CoA lyase</fullName>
    </submittedName>
</protein>
<dbReference type="InterPro" id="IPR000891">
    <property type="entry name" value="PYR_CT"/>
</dbReference>
<dbReference type="PANTHER" id="PTHR42738:SF7">
    <property type="entry name" value="HYDROXYMETHYLGLUTARYL-COA LYASE"/>
    <property type="match status" value="1"/>
</dbReference>